<keyword evidence="2 3" id="KW-0812">Transmembrane</keyword>
<dbReference type="Pfam" id="PF02321">
    <property type="entry name" value="OEP"/>
    <property type="match status" value="2"/>
</dbReference>
<keyword evidence="2" id="KW-1134">Transmembrane beta strand</keyword>
<dbReference type="NCBIfam" id="TIGR01845">
    <property type="entry name" value="outer_NodT"/>
    <property type="match status" value="1"/>
</dbReference>
<dbReference type="GO" id="GO:0005886">
    <property type="term" value="C:plasma membrane"/>
    <property type="evidence" value="ECO:0007669"/>
    <property type="project" value="UniProtKB-SubCell"/>
</dbReference>
<name>A0A2M6U8T9_9BRAD</name>
<accession>A0A2M6U8T9</accession>
<dbReference type="Gene3D" id="1.20.1600.10">
    <property type="entry name" value="Outer membrane efflux proteins (OEP)"/>
    <property type="match status" value="1"/>
</dbReference>
<gene>
    <name evidence="4" type="ORF">TSA1_09680</name>
</gene>
<dbReference type="InterPro" id="IPR010131">
    <property type="entry name" value="MdtP/NodT-like"/>
</dbReference>
<dbReference type="InterPro" id="IPR003423">
    <property type="entry name" value="OMP_efflux"/>
</dbReference>
<dbReference type="Proteomes" id="UP000228930">
    <property type="component" value="Unassembled WGS sequence"/>
</dbReference>
<evidence type="ECO:0000256" key="2">
    <source>
        <dbReference type="RuleBase" id="RU362097"/>
    </source>
</evidence>
<protein>
    <submittedName>
        <fullName evidence="4">RND transporter</fullName>
    </submittedName>
</protein>
<dbReference type="EMBL" id="LFJC01000003">
    <property type="protein sequence ID" value="PIT00995.1"/>
    <property type="molecule type" value="Genomic_DNA"/>
</dbReference>
<evidence type="ECO:0000313" key="4">
    <source>
        <dbReference type="EMBL" id="PIT00995.1"/>
    </source>
</evidence>
<keyword evidence="3" id="KW-1133">Transmembrane helix</keyword>
<dbReference type="PROSITE" id="PS51257">
    <property type="entry name" value="PROKAR_LIPOPROTEIN"/>
    <property type="match status" value="1"/>
</dbReference>
<sequence length="511" mass="54486">MTRSTTMVPGVPYVHTSAMLIIFSMILAGCAVGPDYQTPLLAMPSHWSQTDATKSSRPPDLSRWWMRLRDPVLNDLIEEAVAGNLDVATAKARVREARASYGQAVGALFPTVTNRDMVTRTNGSALAPSNGSPPAIGTSAQPGSGATYTLFQAGFDASWELDLFGANRRAVEAAAYGIDISEQSLDAALLTLIGDVASDYARARGYQARIALARRSAASQEETTQITRDRFAAGTASAVDLANAIGQAATTRSAIPTLQASYVQTVHRLSVLTGRPPAALQERLEKPAPVPRPRLPIPTGIPADVLLTRPDVRLAERRYAQYTARIGQAEAARYPSASLTGNIATAGTQLGDLGKSSSISWSFGPTVTVPIFNAGKLRAAVEIAEAQRDQHFVTYRLSILTALKDVEDALVALGQERLRARALSTSVEAYREAASLSQSLYKAGSSSFLDVLTAQRSLYNAEDALIENQILTAIDYIALNKALGGGWDGSVDTSRPETVDAMTGPRPVRPN</sequence>
<organism evidence="4 5">
    <name type="scientific">Bradyrhizobium nitroreducens</name>
    <dbReference type="NCBI Taxonomy" id="709803"/>
    <lineage>
        <taxon>Bacteria</taxon>
        <taxon>Pseudomonadati</taxon>
        <taxon>Pseudomonadota</taxon>
        <taxon>Alphaproteobacteria</taxon>
        <taxon>Hyphomicrobiales</taxon>
        <taxon>Nitrobacteraceae</taxon>
        <taxon>Bradyrhizobium</taxon>
    </lineage>
</organism>
<dbReference type="PANTHER" id="PTHR30203:SF32">
    <property type="entry name" value="CATION EFFLUX SYSTEM PROTEIN CUSC"/>
    <property type="match status" value="1"/>
</dbReference>
<dbReference type="SUPFAM" id="SSF56954">
    <property type="entry name" value="Outer membrane efflux proteins (OEP)"/>
    <property type="match status" value="1"/>
</dbReference>
<proteinExistence type="inferred from homology"/>
<feature type="transmembrane region" description="Helical" evidence="3">
    <location>
        <begin position="12"/>
        <end position="33"/>
    </location>
</feature>
<comment type="similarity">
    <text evidence="1 2">Belongs to the outer membrane factor (OMF) (TC 1.B.17) family.</text>
</comment>
<reference evidence="4 5" key="1">
    <citation type="submission" date="2015-06" db="EMBL/GenBank/DDBJ databases">
        <title>Comparative genome analysis of nirS-carrying Bradyrhizobium sp. strains.</title>
        <authorList>
            <person name="Ishii S."/>
            <person name="Jang J."/>
            <person name="Nishizawa T."/>
            <person name="Senoo K."/>
        </authorList>
    </citation>
    <scope>NUCLEOTIDE SEQUENCE [LARGE SCALE GENOMIC DNA]</scope>
    <source>
        <strain evidence="4 5">TSA1</strain>
    </source>
</reference>
<dbReference type="PANTHER" id="PTHR30203">
    <property type="entry name" value="OUTER MEMBRANE CATION EFFLUX PROTEIN"/>
    <property type="match status" value="1"/>
</dbReference>
<dbReference type="AlphaFoldDB" id="A0A2M6U8T9"/>
<evidence type="ECO:0000313" key="5">
    <source>
        <dbReference type="Proteomes" id="UP000228930"/>
    </source>
</evidence>
<evidence type="ECO:0000256" key="3">
    <source>
        <dbReference type="SAM" id="Phobius"/>
    </source>
</evidence>
<dbReference type="Gene3D" id="2.20.200.10">
    <property type="entry name" value="Outer membrane efflux proteins (OEP)"/>
    <property type="match status" value="1"/>
</dbReference>
<comment type="caution">
    <text evidence="4">The sequence shown here is derived from an EMBL/GenBank/DDBJ whole genome shotgun (WGS) entry which is preliminary data.</text>
</comment>
<comment type="subcellular location">
    <subcellularLocation>
        <location evidence="2">Cell membrane</location>
        <topology evidence="2">Lipid-anchor</topology>
    </subcellularLocation>
</comment>
<keyword evidence="2 3" id="KW-0472">Membrane</keyword>
<keyword evidence="2" id="KW-0449">Lipoprotein</keyword>
<keyword evidence="5" id="KW-1185">Reference proteome</keyword>
<dbReference type="GO" id="GO:0015562">
    <property type="term" value="F:efflux transmembrane transporter activity"/>
    <property type="evidence" value="ECO:0007669"/>
    <property type="project" value="InterPro"/>
</dbReference>
<evidence type="ECO:0000256" key="1">
    <source>
        <dbReference type="ARBA" id="ARBA00007613"/>
    </source>
</evidence>
<keyword evidence="2" id="KW-0564">Palmitate</keyword>